<protein>
    <submittedName>
        <fullName evidence="2">Uncharacterized protein</fullName>
    </submittedName>
</protein>
<dbReference type="Proteomes" id="UP000794436">
    <property type="component" value="Unassembled WGS sequence"/>
</dbReference>
<gene>
    <name evidence="2" type="ORF">Poli38472_008635</name>
</gene>
<evidence type="ECO:0000313" key="3">
    <source>
        <dbReference type="Proteomes" id="UP000794436"/>
    </source>
</evidence>
<organism evidence="2 3">
    <name type="scientific">Pythium oligandrum</name>
    <name type="common">Mycoparasitic fungus</name>
    <dbReference type="NCBI Taxonomy" id="41045"/>
    <lineage>
        <taxon>Eukaryota</taxon>
        <taxon>Sar</taxon>
        <taxon>Stramenopiles</taxon>
        <taxon>Oomycota</taxon>
        <taxon>Peronosporomycetes</taxon>
        <taxon>Pythiales</taxon>
        <taxon>Pythiaceae</taxon>
        <taxon>Pythium</taxon>
    </lineage>
</organism>
<feature type="compositionally biased region" description="Acidic residues" evidence="1">
    <location>
        <begin position="299"/>
        <end position="311"/>
    </location>
</feature>
<evidence type="ECO:0000313" key="2">
    <source>
        <dbReference type="EMBL" id="TMW55987.1"/>
    </source>
</evidence>
<proteinExistence type="predicted"/>
<name>A0A8K1C3W0_PYTOL</name>
<sequence length="311" mass="34620">MTEVASTWTLDSGARIAIHERQAAETGSVVGELELQGLPWRLERPAETDSSNERCELLVDCSAQPVKCRQLSVELVSSARHMELYVYGVRRNLLGEEETSEVYFGTFRGAKTEATTPSAAAATQFFRVSEEFLQSKSDHDVLKCIHKIRIKFVSLTGDKTALELVNFNATYVPLTPHRSTPAAASGTPPLPSAADLMGLMAGMSVGDSPGAMNPQFIMLAMQQMMEREIETKITQVLDAKLSILSQRLAFSEQMLLQVQQRSDTKGAYFEKRLEKLQNEVISLRHQITPAEEGKMETEETKEEEEEEKSSE</sequence>
<comment type="caution">
    <text evidence="2">The sequence shown here is derived from an EMBL/GenBank/DDBJ whole genome shotgun (WGS) entry which is preliminary data.</text>
</comment>
<accession>A0A8K1C3W0</accession>
<evidence type="ECO:0000256" key="1">
    <source>
        <dbReference type="SAM" id="MobiDB-lite"/>
    </source>
</evidence>
<keyword evidence="3" id="KW-1185">Reference proteome</keyword>
<dbReference type="OrthoDB" id="162612at2759"/>
<reference evidence="2" key="1">
    <citation type="submission" date="2019-03" db="EMBL/GenBank/DDBJ databases">
        <title>Long read genome sequence of the mycoparasitic Pythium oligandrum ATCC 38472 isolated from sugarbeet rhizosphere.</title>
        <authorList>
            <person name="Gaulin E."/>
        </authorList>
    </citation>
    <scope>NUCLEOTIDE SEQUENCE</scope>
    <source>
        <strain evidence="2">ATCC 38472_TT</strain>
    </source>
</reference>
<feature type="region of interest" description="Disordered" evidence="1">
    <location>
        <begin position="284"/>
        <end position="311"/>
    </location>
</feature>
<dbReference type="EMBL" id="SPLM01000146">
    <property type="protein sequence ID" value="TMW55987.1"/>
    <property type="molecule type" value="Genomic_DNA"/>
</dbReference>
<dbReference type="AlphaFoldDB" id="A0A8K1C3W0"/>